<dbReference type="Proteomes" id="UP001146120">
    <property type="component" value="Unassembled WGS sequence"/>
</dbReference>
<protein>
    <recommendedName>
        <fullName evidence="3">EF-hand domain-containing protein</fullName>
    </recommendedName>
</protein>
<sequence>MFELLDKDQDALFDMIDADSDNEVTQDESKRVLDTIVTTQRNVLAEIFGTHVDNMPKKHMKLLERSVYEENWKSKIPEKIIEFPEAHNLLAVYSKGFYDERYTFHERKRETRSTRVKGLALATAIGVGDYVAMIV</sequence>
<evidence type="ECO:0008006" key="3">
    <source>
        <dbReference type="Google" id="ProtNLM"/>
    </source>
</evidence>
<evidence type="ECO:0000313" key="1">
    <source>
        <dbReference type="EMBL" id="DAZ94329.1"/>
    </source>
</evidence>
<proteinExistence type="predicted"/>
<name>A0AAV2YLX1_9STRA</name>
<dbReference type="EMBL" id="DAKRPA010000256">
    <property type="protein sequence ID" value="DAZ94329.1"/>
    <property type="molecule type" value="Genomic_DNA"/>
</dbReference>
<reference evidence="1" key="2">
    <citation type="journal article" date="2023" name="Microbiol Resour">
        <title>Decontamination and Annotation of the Draft Genome Sequence of the Oomycete Lagenidium giganteum ARSEF 373.</title>
        <authorList>
            <person name="Morgan W.R."/>
            <person name="Tartar A."/>
        </authorList>
    </citation>
    <scope>NUCLEOTIDE SEQUENCE</scope>
    <source>
        <strain evidence="1">ARSEF 373</strain>
    </source>
</reference>
<accession>A0AAV2YLX1</accession>
<reference evidence="1" key="1">
    <citation type="submission" date="2022-11" db="EMBL/GenBank/DDBJ databases">
        <authorList>
            <person name="Morgan W.R."/>
            <person name="Tartar A."/>
        </authorList>
    </citation>
    <scope>NUCLEOTIDE SEQUENCE</scope>
    <source>
        <strain evidence="1">ARSEF 373</strain>
    </source>
</reference>
<evidence type="ECO:0000313" key="2">
    <source>
        <dbReference type="Proteomes" id="UP001146120"/>
    </source>
</evidence>
<gene>
    <name evidence="1" type="ORF">N0F65_012132</name>
</gene>
<organism evidence="1 2">
    <name type="scientific">Lagenidium giganteum</name>
    <dbReference type="NCBI Taxonomy" id="4803"/>
    <lineage>
        <taxon>Eukaryota</taxon>
        <taxon>Sar</taxon>
        <taxon>Stramenopiles</taxon>
        <taxon>Oomycota</taxon>
        <taxon>Peronosporomycetes</taxon>
        <taxon>Pythiales</taxon>
        <taxon>Pythiaceae</taxon>
    </lineage>
</organism>
<dbReference type="AlphaFoldDB" id="A0AAV2YLX1"/>
<keyword evidence="2" id="KW-1185">Reference proteome</keyword>
<comment type="caution">
    <text evidence="1">The sequence shown here is derived from an EMBL/GenBank/DDBJ whole genome shotgun (WGS) entry which is preliminary data.</text>
</comment>